<name>A5DI81_PICGU</name>
<evidence type="ECO:0000313" key="3">
    <source>
        <dbReference type="EMBL" id="EDK38884.2"/>
    </source>
</evidence>
<dbReference type="AlphaFoldDB" id="A5DI81"/>
<dbReference type="STRING" id="294746.A5DI81"/>
<dbReference type="Proteomes" id="UP000001997">
    <property type="component" value="Unassembled WGS sequence"/>
</dbReference>
<dbReference type="InterPro" id="IPR058155">
    <property type="entry name" value="Skg3/CAF120-like_PH"/>
</dbReference>
<feature type="compositionally biased region" description="Low complexity" evidence="1">
    <location>
        <begin position="464"/>
        <end position="478"/>
    </location>
</feature>
<feature type="domain" description="Skg3/CAF120-like PH-like" evidence="2">
    <location>
        <begin position="490"/>
        <end position="543"/>
    </location>
</feature>
<dbReference type="OrthoDB" id="5563754at2759"/>
<dbReference type="eggNOG" id="ENOG502RYUU">
    <property type="taxonomic scope" value="Eukaryota"/>
</dbReference>
<gene>
    <name evidence="3" type="ORF">PGUG_02982</name>
</gene>
<accession>A5DI81</accession>
<evidence type="ECO:0000256" key="1">
    <source>
        <dbReference type="SAM" id="MobiDB-lite"/>
    </source>
</evidence>
<evidence type="ECO:0000313" key="4">
    <source>
        <dbReference type="Proteomes" id="UP000001997"/>
    </source>
</evidence>
<dbReference type="VEuPathDB" id="FungiDB:PGUG_02982"/>
<organism evidence="3 4">
    <name type="scientific">Meyerozyma guilliermondii (strain ATCC 6260 / CBS 566 / DSM 6381 / JCM 1539 / NBRC 10279 / NRRL Y-324)</name>
    <name type="common">Yeast</name>
    <name type="synonym">Candida guilliermondii</name>
    <dbReference type="NCBI Taxonomy" id="294746"/>
    <lineage>
        <taxon>Eukaryota</taxon>
        <taxon>Fungi</taxon>
        <taxon>Dikarya</taxon>
        <taxon>Ascomycota</taxon>
        <taxon>Saccharomycotina</taxon>
        <taxon>Pichiomycetes</taxon>
        <taxon>Debaryomycetaceae</taxon>
        <taxon>Meyerozyma</taxon>
    </lineage>
</organism>
<feature type="compositionally biased region" description="Polar residues" evidence="1">
    <location>
        <begin position="105"/>
        <end position="121"/>
    </location>
</feature>
<feature type="compositionally biased region" description="Basic residues" evidence="1">
    <location>
        <begin position="1"/>
        <end position="10"/>
    </location>
</feature>
<dbReference type="EMBL" id="CH408157">
    <property type="protein sequence ID" value="EDK38884.2"/>
    <property type="molecule type" value="Genomic_DNA"/>
</dbReference>
<keyword evidence="4" id="KW-1185">Reference proteome</keyword>
<feature type="domain" description="Skg3/CAF120-like PH-like" evidence="2">
    <location>
        <begin position="294"/>
        <end position="392"/>
    </location>
</feature>
<reference evidence="3 4" key="1">
    <citation type="journal article" date="2009" name="Nature">
        <title>Evolution of pathogenicity and sexual reproduction in eight Candida genomes.</title>
        <authorList>
            <person name="Butler G."/>
            <person name="Rasmussen M.D."/>
            <person name="Lin M.F."/>
            <person name="Santos M.A."/>
            <person name="Sakthikumar S."/>
            <person name="Munro C.A."/>
            <person name="Rheinbay E."/>
            <person name="Grabherr M."/>
            <person name="Forche A."/>
            <person name="Reedy J.L."/>
            <person name="Agrafioti I."/>
            <person name="Arnaud M.B."/>
            <person name="Bates S."/>
            <person name="Brown A.J."/>
            <person name="Brunke S."/>
            <person name="Costanzo M.C."/>
            <person name="Fitzpatrick D.A."/>
            <person name="de Groot P.W."/>
            <person name="Harris D."/>
            <person name="Hoyer L.L."/>
            <person name="Hube B."/>
            <person name="Klis F.M."/>
            <person name="Kodira C."/>
            <person name="Lennard N."/>
            <person name="Logue M.E."/>
            <person name="Martin R."/>
            <person name="Neiman A.M."/>
            <person name="Nikolaou E."/>
            <person name="Quail M.A."/>
            <person name="Quinn J."/>
            <person name="Santos M.C."/>
            <person name="Schmitzberger F.F."/>
            <person name="Sherlock G."/>
            <person name="Shah P."/>
            <person name="Silverstein K.A."/>
            <person name="Skrzypek M.S."/>
            <person name="Soll D."/>
            <person name="Staggs R."/>
            <person name="Stansfield I."/>
            <person name="Stumpf M.P."/>
            <person name="Sudbery P.E."/>
            <person name="Srikantha T."/>
            <person name="Zeng Q."/>
            <person name="Berman J."/>
            <person name="Berriman M."/>
            <person name="Heitman J."/>
            <person name="Gow N.A."/>
            <person name="Lorenz M.C."/>
            <person name="Birren B.W."/>
            <person name="Kellis M."/>
            <person name="Cuomo C.A."/>
        </authorList>
    </citation>
    <scope>NUCLEOTIDE SEQUENCE [LARGE SCALE GENOMIC DNA]</scope>
    <source>
        <strain evidence="4">ATCC 6260 / CBS 566 / DSM 6381 / JCM 1539 / NBRC 10279 / NRRL Y-324</strain>
    </source>
</reference>
<protein>
    <recommendedName>
        <fullName evidence="2">Skg3/CAF120-like PH-like domain-containing protein</fullName>
    </recommendedName>
</protein>
<dbReference type="Pfam" id="PF25381">
    <property type="entry name" value="PH_26"/>
    <property type="match status" value="2"/>
</dbReference>
<dbReference type="FunCoup" id="A5DI81">
    <property type="interactions" value="35"/>
</dbReference>
<dbReference type="KEGG" id="pgu:PGUG_02982"/>
<dbReference type="InParanoid" id="A5DI81"/>
<sequence length="717" mass="79496">MPFSLFKKKDKATPGFALSPPPVPSKGDRNKPLPTIATPASLGSDSAPQSRNSMTNSPPKLSPLRPPRIDTASPPALSSPQRRTLSERVRSSPASLVRQSRVYSNSFSSYDNPNTDALSPRTSSITSSINGTSLLAQNRVNNENLAPELAPIVNLINAHKLRTYAIGTVLVPTVSAQGTREWIEADAKLTGNELAIWFASQTTAEGDEYDNDEFKPKYINLADSTVKLNHTGFDSSPYQLAISHDYDSSTVLRFLSEADYSRWVAAIEISNFETISLNEAFTAVILSMKASKFSDIHILLSHKKRFSKFEWCNLRLPQISSKWMKVYLAIIPSDSKKYGRIEIYSSEKVSKKNLILYVPVVNSVFNMYPEQANMIDFNSIMKVSGEIYVNKNYEYLFVHNDGSLATAQPPPKPSFTHTVFARSDSSGSLSSMAPPANGNHSRQVSSSSTTSFFMNAPSPQPLDTNGTRSRSSSTSSNTTKFIKKNINDYVVTDYMYLMPVPHPGVSAVETMLRNFLDMIDAFKLYGRPEHLIPDKKDSKSLLFGLPSLPHYEYLSMNDAIDTVKKNLHKAKAEDWDQFQWRQVFKEKISQNYSKGNFKGSGNIIKLYNSLELDANEISIESPRISMPDYGSVPVSPIQPLNRDGDFAFDNFSENIASPTPSEQNLAAHFRPNQNGSLGDPIDLSSFSSPQGLEPIADMPTPIDESHPYQNLVATNGK</sequence>
<feature type="region of interest" description="Disordered" evidence="1">
    <location>
        <begin position="105"/>
        <end position="124"/>
    </location>
</feature>
<feature type="region of interest" description="Disordered" evidence="1">
    <location>
        <begin position="668"/>
        <end position="717"/>
    </location>
</feature>
<proteinExistence type="predicted"/>
<feature type="region of interest" description="Disordered" evidence="1">
    <location>
        <begin position="426"/>
        <end position="478"/>
    </location>
</feature>
<dbReference type="RefSeq" id="XP_001485253.2">
    <property type="nucleotide sequence ID" value="XM_001485203.1"/>
</dbReference>
<feature type="region of interest" description="Disordered" evidence="1">
    <location>
        <begin position="1"/>
        <end position="97"/>
    </location>
</feature>
<dbReference type="HOGENOM" id="CLU_017094_0_0_1"/>
<dbReference type="OMA" id="GRIEFYP"/>
<evidence type="ECO:0000259" key="2">
    <source>
        <dbReference type="Pfam" id="PF25381"/>
    </source>
</evidence>
<feature type="compositionally biased region" description="Polar residues" evidence="1">
    <location>
        <begin position="707"/>
        <end position="717"/>
    </location>
</feature>
<dbReference type="GeneID" id="5126990"/>
<feature type="compositionally biased region" description="Polar residues" evidence="1">
    <location>
        <begin position="41"/>
        <end position="56"/>
    </location>
</feature>